<sequence length="183" mass="21079">MNRILVTGYKAAELGIYSLKHPGIPIIKKAIKKQLTALMDEGLEWVIVSGQWGVELWAAEAVLELQETHEQLQLAVITPFLEQEENWSDEKKSLYASVLQRANYVNSVTKMKYEGPWQFKEKNKFLLRNSDGILLVYDEEKEGSPKFMKEQAAALANRQAYRIISITANDLQNIIEEEQMEQY</sequence>
<accession>A0ABW3UP96</accession>
<dbReference type="SUPFAM" id="SSF102405">
    <property type="entry name" value="MCP/YpsA-like"/>
    <property type="match status" value="1"/>
</dbReference>
<keyword evidence="3" id="KW-1185">Reference proteome</keyword>
<name>A0ABW3UP96_9BACL</name>
<reference evidence="3" key="1">
    <citation type="journal article" date="2019" name="Int. J. Syst. Evol. Microbiol.">
        <title>The Global Catalogue of Microorganisms (GCM) 10K type strain sequencing project: providing services to taxonomists for standard genome sequencing and annotation.</title>
        <authorList>
            <consortium name="The Broad Institute Genomics Platform"/>
            <consortium name="The Broad Institute Genome Sequencing Center for Infectious Disease"/>
            <person name="Wu L."/>
            <person name="Ma J."/>
        </authorList>
    </citation>
    <scope>NUCLEOTIDE SEQUENCE [LARGE SCALE GENOMIC DNA]</scope>
    <source>
        <strain evidence="3">CCUG 53270</strain>
    </source>
</reference>
<evidence type="ECO:0000313" key="3">
    <source>
        <dbReference type="Proteomes" id="UP001597180"/>
    </source>
</evidence>
<evidence type="ECO:0000313" key="2">
    <source>
        <dbReference type="EMBL" id="MFD1221385.1"/>
    </source>
</evidence>
<dbReference type="Proteomes" id="UP001597180">
    <property type="component" value="Unassembled WGS sequence"/>
</dbReference>
<dbReference type="PANTHER" id="PTHR38440:SF1">
    <property type="entry name" value="UPF0398 PROTEIN SPR0331"/>
    <property type="match status" value="1"/>
</dbReference>
<dbReference type="EMBL" id="JBHTLU010000015">
    <property type="protein sequence ID" value="MFD1221385.1"/>
    <property type="molecule type" value="Genomic_DNA"/>
</dbReference>
<dbReference type="PIRSF" id="PIRSF021290">
    <property type="entry name" value="DUF1273"/>
    <property type="match status" value="1"/>
</dbReference>
<gene>
    <name evidence="2" type="ORF">ACFQ4B_14760</name>
</gene>
<dbReference type="NCBIfam" id="NF010181">
    <property type="entry name" value="PRK13660.1"/>
    <property type="match status" value="1"/>
</dbReference>
<comment type="caution">
    <text evidence="2">The sequence shown here is derived from an EMBL/GenBank/DDBJ whole genome shotgun (WGS) entry which is preliminary data.</text>
</comment>
<organism evidence="2 3">
    <name type="scientific">Paenibacillus vulneris</name>
    <dbReference type="NCBI Taxonomy" id="1133364"/>
    <lineage>
        <taxon>Bacteria</taxon>
        <taxon>Bacillati</taxon>
        <taxon>Bacillota</taxon>
        <taxon>Bacilli</taxon>
        <taxon>Bacillales</taxon>
        <taxon>Paenibacillaceae</taxon>
        <taxon>Paenibacillus</taxon>
    </lineage>
</organism>
<dbReference type="RefSeq" id="WP_079909875.1">
    <property type="nucleotide sequence ID" value="NZ_BAABJG010000021.1"/>
</dbReference>
<dbReference type="HAMAP" id="MF_01575">
    <property type="entry name" value="UPF0398"/>
    <property type="match status" value="1"/>
</dbReference>
<protein>
    <recommendedName>
        <fullName evidence="1">UPF0398 protein ACFQ4B_14760</fullName>
    </recommendedName>
</protein>
<evidence type="ECO:0000256" key="1">
    <source>
        <dbReference type="HAMAP-Rule" id="MF_01575"/>
    </source>
</evidence>
<proteinExistence type="inferred from homology"/>
<dbReference type="Pfam" id="PF06908">
    <property type="entry name" value="YpsA"/>
    <property type="match status" value="1"/>
</dbReference>
<comment type="similarity">
    <text evidence="1">Belongs to the UPF0398 family.</text>
</comment>
<dbReference type="InterPro" id="IPR010697">
    <property type="entry name" value="YspA"/>
</dbReference>
<dbReference type="Gene3D" id="3.40.50.450">
    <property type="match status" value="1"/>
</dbReference>
<dbReference type="PANTHER" id="PTHR38440">
    <property type="entry name" value="UPF0398 PROTEIN YPSA"/>
    <property type="match status" value="1"/>
</dbReference>